<accession>A0A8R1XRM8</accession>
<reference evidence="2" key="2">
    <citation type="submission" date="2022-06" db="UniProtKB">
        <authorList>
            <consortium name="EnsemblMetazoa"/>
        </authorList>
    </citation>
    <scope>IDENTIFICATION</scope>
</reference>
<feature type="transmembrane region" description="Helical" evidence="1">
    <location>
        <begin position="31"/>
        <end position="47"/>
    </location>
</feature>
<sequence length="71" mass="8288">MDSDEIKIKHAKLMLKEAIDDELRGIIETRILLIIIIDMILLSIYHFKKRDCIKLGLGLINPIGQFYCEQM</sequence>
<reference evidence="3" key="1">
    <citation type="submission" date="2013-10" db="EMBL/GenBank/DDBJ databases">
        <title>Genome sequencing of Onchocerca volvulus.</title>
        <authorList>
            <person name="Cotton J."/>
            <person name="Tsai J."/>
            <person name="Stanley E."/>
            <person name="Tracey A."/>
            <person name="Holroyd N."/>
            <person name="Lustigman S."/>
            <person name="Berriman M."/>
        </authorList>
    </citation>
    <scope>NUCLEOTIDE SEQUENCE</scope>
</reference>
<keyword evidence="1" id="KW-0472">Membrane</keyword>
<organism evidence="2 3">
    <name type="scientific">Onchocerca volvulus</name>
    <dbReference type="NCBI Taxonomy" id="6282"/>
    <lineage>
        <taxon>Eukaryota</taxon>
        <taxon>Metazoa</taxon>
        <taxon>Ecdysozoa</taxon>
        <taxon>Nematoda</taxon>
        <taxon>Chromadorea</taxon>
        <taxon>Rhabditida</taxon>
        <taxon>Spirurina</taxon>
        <taxon>Spiruromorpha</taxon>
        <taxon>Filarioidea</taxon>
        <taxon>Onchocercidae</taxon>
        <taxon>Onchocerca</taxon>
    </lineage>
</organism>
<name>A0A8R1XRM8_ONCVO</name>
<keyword evidence="1" id="KW-1133">Transmembrane helix</keyword>
<dbReference type="AlphaFoldDB" id="A0A8R1XRM8"/>
<evidence type="ECO:0000313" key="3">
    <source>
        <dbReference type="Proteomes" id="UP000024404"/>
    </source>
</evidence>
<dbReference type="EMBL" id="CMVM020000072">
    <property type="status" value="NOT_ANNOTATED_CDS"/>
    <property type="molecule type" value="Genomic_DNA"/>
</dbReference>
<protein>
    <submittedName>
        <fullName evidence="2">Uncharacterized protein</fullName>
    </submittedName>
</protein>
<keyword evidence="3" id="KW-1185">Reference proteome</keyword>
<evidence type="ECO:0000313" key="2">
    <source>
        <dbReference type="EnsemblMetazoa" id="OVOC2226.1"/>
    </source>
</evidence>
<dbReference type="Proteomes" id="UP000024404">
    <property type="component" value="Unassembled WGS sequence"/>
</dbReference>
<keyword evidence="1" id="KW-0812">Transmembrane</keyword>
<dbReference type="EnsemblMetazoa" id="OVOC2226.1">
    <property type="protein sequence ID" value="OVOC2226.1"/>
    <property type="gene ID" value="WBGene00239035"/>
</dbReference>
<evidence type="ECO:0000256" key="1">
    <source>
        <dbReference type="SAM" id="Phobius"/>
    </source>
</evidence>
<proteinExistence type="predicted"/>